<comment type="similarity">
    <text evidence="2 3">Belongs to the cytochrome P450 family.</text>
</comment>
<protein>
    <submittedName>
        <fullName evidence="5">Cytochrome P450</fullName>
    </submittedName>
</protein>
<evidence type="ECO:0000256" key="3">
    <source>
        <dbReference type="RuleBase" id="RU000461"/>
    </source>
</evidence>
<evidence type="ECO:0000256" key="2">
    <source>
        <dbReference type="ARBA" id="ARBA00010617"/>
    </source>
</evidence>
<feature type="region of interest" description="Disordered" evidence="4">
    <location>
        <begin position="1"/>
        <end position="22"/>
    </location>
</feature>
<dbReference type="PRINTS" id="PR00463">
    <property type="entry name" value="EP450I"/>
</dbReference>
<keyword evidence="3" id="KW-0408">Iron</keyword>
<dbReference type="PANTHER" id="PTHR24305">
    <property type="entry name" value="CYTOCHROME P450"/>
    <property type="match status" value="1"/>
</dbReference>
<dbReference type="PROSITE" id="PS00086">
    <property type="entry name" value="CYTOCHROME_P450"/>
    <property type="match status" value="1"/>
</dbReference>
<evidence type="ECO:0000256" key="1">
    <source>
        <dbReference type="ARBA" id="ARBA00001971"/>
    </source>
</evidence>
<dbReference type="InterPro" id="IPR002401">
    <property type="entry name" value="Cyt_P450_E_grp-I"/>
</dbReference>
<dbReference type="SUPFAM" id="SSF48264">
    <property type="entry name" value="Cytochrome P450"/>
    <property type="match status" value="1"/>
</dbReference>
<dbReference type="RefSeq" id="WP_207277203.1">
    <property type="nucleotide sequence ID" value="NZ_JAFMPK010000049.1"/>
</dbReference>
<dbReference type="InterPro" id="IPR050121">
    <property type="entry name" value="Cytochrome_P450_monoxygenase"/>
</dbReference>
<dbReference type="Proteomes" id="UP000664617">
    <property type="component" value="Unassembled WGS sequence"/>
</dbReference>
<organism evidence="5 6">
    <name type="scientific">Myceligenerans salitolerans</name>
    <dbReference type="NCBI Taxonomy" id="1230528"/>
    <lineage>
        <taxon>Bacteria</taxon>
        <taxon>Bacillati</taxon>
        <taxon>Actinomycetota</taxon>
        <taxon>Actinomycetes</taxon>
        <taxon>Micrococcales</taxon>
        <taxon>Promicromonosporaceae</taxon>
        <taxon>Myceligenerans</taxon>
    </lineage>
</organism>
<feature type="region of interest" description="Disordered" evidence="4">
    <location>
        <begin position="410"/>
        <end position="436"/>
    </location>
</feature>
<keyword evidence="3" id="KW-0479">Metal-binding</keyword>
<dbReference type="PANTHER" id="PTHR24305:SF166">
    <property type="entry name" value="CYTOCHROME P450 12A4, MITOCHONDRIAL-RELATED"/>
    <property type="match status" value="1"/>
</dbReference>
<accession>A0ABS3IDW5</accession>
<comment type="caution">
    <text evidence="5">The sequence shown here is derived from an EMBL/GenBank/DDBJ whole genome shotgun (WGS) entry which is preliminary data.</text>
</comment>
<proteinExistence type="inferred from homology"/>
<sequence length="436" mass="46400">MTLQPTSPAGVEHAGPAATGDGPLALGAGATARVLWALTRHDRVDRLVDQVESHPHGVLLRTPFGAMLITATPSATKHVLVTNAAAYEKGLGQSHARQIIGDGLLTAEGDHWRRQRRDASRPLRAKEVEGHAAAIAGHADRSVRRLCSAEPPSLPIALTAYTLDCLAETMGFPSPSAEDIHEAFDAVQDEAIFRSIVQGLVPIALRPRSNRRVRAALRTLSAASATALSGLRRKEAWARPEGMISLFLAGYETTSSTLTWASTFLAARPGLQETLRAEAERVFAGETPTAAHVGELEWANAVFKETLRLRPPVWLISRRAVAADVVDGVELAPGDEVLILPGAVGRRVESPDEFRAERHLDARAGVPSLAFGAGPRACPGGALAQTEAVIWLATAARHLFLEFRPGVPTTPNARMSQSPLEPLPVTAVPRGGADAR</sequence>
<dbReference type="InterPro" id="IPR017972">
    <property type="entry name" value="Cyt_P450_CS"/>
</dbReference>
<dbReference type="Gene3D" id="1.10.630.10">
    <property type="entry name" value="Cytochrome P450"/>
    <property type="match status" value="2"/>
</dbReference>
<reference evidence="6" key="1">
    <citation type="submission" date="2023-07" db="EMBL/GenBank/DDBJ databases">
        <title>Myceligenerans salitolerans sp. nov., a halotolerant actinomycete isolated from a salt lake in Xinjiang, China.</title>
        <authorList>
            <person name="Guan T."/>
        </authorList>
    </citation>
    <scope>NUCLEOTIDE SEQUENCE [LARGE SCALE GENOMIC DNA]</scope>
    <source>
        <strain evidence="6">XHU 5031</strain>
    </source>
</reference>
<keyword evidence="3" id="KW-0503">Monooxygenase</keyword>
<keyword evidence="3" id="KW-0349">Heme</keyword>
<dbReference type="Pfam" id="PF00067">
    <property type="entry name" value="p450"/>
    <property type="match status" value="1"/>
</dbReference>
<dbReference type="InterPro" id="IPR001128">
    <property type="entry name" value="Cyt_P450"/>
</dbReference>
<feature type="compositionally biased region" description="Polar residues" evidence="4">
    <location>
        <begin position="410"/>
        <end position="419"/>
    </location>
</feature>
<keyword evidence="6" id="KW-1185">Reference proteome</keyword>
<dbReference type="InterPro" id="IPR036396">
    <property type="entry name" value="Cyt_P450_sf"/>
</dbReference>
<dbReference type="PRINTS" id="PR00385">
    <property type="entry name" value="P450"/>
</dbReference>
<name>A0ABS3IDW5_9MICO</name>
<evidence type="ECO:0000256" key="4">
    <source>
        <dbReference type="SAM" id="MobiDB-lite"/>
    </source>
</evidence>
<evidence type="ECO:0000313" key="6">
    <source>
        <dbReference type="Proteomes" id="UP000664617"/>
    </source>
</evidence>
<comment type="cofactor">
    <cofactor evidence="1">
        <name>heme</name>
        <dbReference type="ChEBI" id="CHEBI:30413"/>
    </cofactor>
</comment>
<evidence type="ECO:0000313" key="5">
    <source>
        <dbReference type="EMBL" id="MBO0611241.1"/>
    </source>
</evidence>
<dbReference type="EMBL" id="JAFMPK010000049">
    <property type="protein sequence ID" value="MBO0611241.1"/>
    <property type="molecule type" value="Genomic_DNA"/>
</dbReference>
<gene>
    <name evidence="5" type="ORF">J0911_19645</name>
</gene>
<keyword evidence="3" id="KW-0560">Oxidoreductase</keyword>